<organism evidence="6">
    <name type="scientific">Prasinococcus sp. CCMP1194</name>
    <dbReference type="NCBI Taxonomy" id="110672"/>
    <lineage>
        <taxon>Eukaryota</taxon>
        <taxon>Viridiplantae</taxon>
        <taxon>Prasinodermophyta</taxon>
        <taxon>Palmophyllophyceae</taxon>
        <taxon>Prasinococcales</taxon>
        <taxon>Prasinococcaceae</taxon>
        <taxon>Prasinococcus</taxon>
    </lineage>
</organism>
<dbReference type="EMBL" id="MN662312">
    <property type="protein sequence ID" value="QGN73958.1"/>
    <property type="molecule type" value="Genomic_DNA"/>
</dbReference>
<keyword evidence="6" id="KW-0496">Mitochondrion</keyword>
<keyword evidence="4 5" id="KW-0472">Membrane</keyword>
<accession>A0A650AKM4</accession>
<feature type="transmembrane region" description="Helical" evidence="5">
    <location>
        <begin position="176"/>
        <end position="202"/>
    </location>
</feature>
<evidence type="ECO:0000256" key="5">
    <source>
        <dbReference type="SAM" id="Phobius"/>
    </source>
</evidence>
<keyword evidence="2 5" id="KW-0812">Transmembrane</keyword>
<feature type="transmembrane region" description="Helical" evidence="5">
    <location>
        <begin position="238"/>
        <end position="264"/>
    </location>
</feature>
<gene>
    <name evidence="6" type="primary">mttB</name>
</gene>
<comment type="subcellular location">
    <subcellularLocation>
        <location evidence="1">Membrane</location>
        <topology evidence="1">Multi-pass membrane protein</topology>
    </subcellularLocation>
</comment>
<feature type="transmembrane region" description="Helical" evidence="5">
    <location>
        <begin position="88"/>
        <end position="107"/>
    </location>
</feature>
<feature type="transmembrane region" description="Helical" evidence="5">
    <location>
        <begin position="38"/>
        <end position="56"/>
    </location>
</feature>
<evidence type="ECO:0000256" key="2">
    <source>
        <dbReference type="ARBA" id="ARBA00022692"/>
    </source>
</evidence>
<dbReference type="AlphaFoldDB" id="A0A650AKM4"/>
<dbReference type="GO" id="GO:0016020">
    <property type="term" value="C:membrane"/>
    <property type="evidence" value="ECO:0007669"/>
    <property type="project" value="UniProtKB-SubCell"/>
</dbReference>
<proteinExistence type="predicted"/>
<dbReference type="InterPro" id="IPR002033">
    <property type="entry name" value="TatC"/>
</dbReference>
<evidence type="ECO:0000313" key="6">
    <source>
        <dbReference type="EMBL" id="QGN73958.1"/>
    </source>
</evidence>
<feature type="transmembrane region" description="Helical" evidence="5">
    <location>
        <begin position="214"/>
        <end position="232"/>
    </location>
</feature>
<geneLocation type="mitochondrion" evidence="6"/>
<evidence type="ECO:0000256" key="1">
    <source>
        <dbReference type="ARBA" id="ARBA00004141"/>
    </source>
</evidence>
<name>A0A650AKM4_9VIRI</name>
<sequence>MSSTECWRISFLSSYLSMGQSFSLSPLAFHFQEALWRIFYALLSFFLVGCLSWVSLEKLFVYLLSPVDRYQEENISFLTSSLAGVLEAYWSVLFHSALFFSFPFWIYQIWAYIRPSLYRKESFHFSSFFGSSLVCGLFFFSLFYSFLFPLLCTYFLDAGRIETVYEFLYYPDLAKYFQILRAFYCLACFSLLSVFCLSLFFASFPSSFLSGASFSLRKLAWVGSAFLTLLLSPPEASLQFVCFLCLAGWFEICFFCICVLHSFFSLRFPVLKKEGRNS</sequence>
<protein>
    <submittedName>
        <fullName evidence="6">SecY-independent transporter protein</fullName>
    </submittedName>
</protein>
<dbReference type="PRINTS" id="PR01840">
    <property type="entry name" value="TATCFAMILY"/>
</dbReference>
<reference evidence="6" key="1">
    <citation type="submission" date="2019-11" db="EMBL/GenBank/DDBJ databases">
        <title>Complete mitogenomes of the marine picoplanktonic green algae Prasinoderma sp. MBIC 10622 and Prasinococcus capsulatus CCMP 1194 (Palmophyllophyceae).</title>
        <authorList>
            <person name="Turmel M."/>
            <person name="Otis C."/>
            <person name="Lemieux C."/>
        </authorList>
    </citation>
    <scope>NUCLEOTIDE SEQUENCE</scope>
</reference>
<evidence type="ECO:0000256" key="4">
    <source>
        <dbReference type="ARBA" id="ARBA00023136"/>
    </source>
</evidence>
<dbReference type="Pfam" id="PF00902">
    <property type="entry name" value="TatC"/>
    <property type="match status" value="1"/>
</dbReference>
<evidence type="ECO:0000256" key="3">
    <source>
        <dbReference type="ARBA" id="ARBA00022989"/>
    </source>
</evidence>
<keyword evidence="3 5" id="KW-1133">Transmembrane helix</keyword>
<feature type="transmembrane region" description="Helical" evidence="5">
    <location>
        <begin position="128"/>
        <end position="156"/>
    </location>
</feature>